<gene>
    <name evidence="3" type="ORF">A4R26_02450</name>
</gene>
<evidence type="ECO:0000256" key="1">
    <source>
        <dbReference type="SAM" id="Coils"/>
    </source>
</evidence>
<dbReference type="AlphaFoldDB" id="A0A1V9FJF2"/>
<dbReference type="Gene3D" id="2.150.10.10">
    <property type="entry name" value="Serralysin-like metalloprotease, C-terminal"/>
    <property type="match status" value="1"/>
</dbReference>
<dbReference type="InterPro" id="IPR030392">
    <property type="entry name" value="S74_ICA"/>
</dbReference>
<feature type="domain" description="Peptidase S74" evidence="2">
    <location>
        <begin position="302"/>
        <end position="425"/>
    </location>
</feature>
<dbReference type="InterPro" id="IPR011049">
    <property type="entry name" value="Serralysin-like_metalloprot_C"/>
</dbReference>
<accession>A0A1V9FJF2</accession>
<organism evidence="3 4">
    <name type="scientific">Niastella populi</name>
    <dbReference type="NCBI Taxonomy" id="550983"/>
    <lineage>
        <taxon>Bacteria</taxon>
        <taxon>Pseudomonadati</taxon>
        <taxon>Bacteroidota</taxon>
        <taxon>Chitinophagia</taxon>
        <taxon>Chitinophagales</taxon>
        <taxon>Chitinophagaceae</taxon>
        <taxon>Niastella</taxon>
    </lineage>
</organism>
<proteinExistence type="predicted"/>
<evidence type="ECO:0000259" key="2">
    <source>
        <dbReference type="PROSITE" id="PS51688"/>
    </source>
</evidence>
<dbReference type="Pfam" id="PF13884">
    <property type="entry name" value="Peptidase_S74"/>
    <property type="match status" value="1"/>
</dbReference>
<dbReference type="Proteomes" id="UP000192276">
    <property type="component" value="Unassembled WGS sequence"/>
</dbReference>
<comment type="caution">
    <text evidence="3">The sequence shown here is derived from an EMBL/GenBank/DDBJ whole genome shotgun (WGS) entry which is preliminary data.</text>
</comment>
<dbReference type="EMBL" id="LWBP01000188">
    <property type="protein sequence ID" value="OQP58346.1"/>
    <property type="molecule type" value="Genomic_DNA"/>
</dbReference>
<dbReference type="SUPFAM" id="SSF101967">
    <property type="entry name" value="Adhesin YadA, collagen-binding domain"/>
    <property type="match status" value="1"/>
</dbReference>
<protein>
    <recommendedName>
        <fullName evidence="2">Peptidase S74 domain-containing protein</fullName>
    </recommendedName>
</protein>
<name>A0A1V9FJF2_9BACT</name>
<feature type="coiled-coil region" evidence="1">
    <location>
        <begin position="407"/>
        <end position="434"/>
    </location>
</feature>
<dbReference type="OrthoDB" id="9807669at2"/>
<dbReference type="PROSITE" id="PS51688">
    <property type="entry name" value="ICA"/>
    <property type="match status" value="1"/>
</dbReference>
<evidence type="ECO:0000313" key="4">
    <source>
        <dbReference type="Proteomes" id="UP000192276"/>
    </source>
</evidence>
<dbReference type="CDD" id="cd12820">
    <property type="entry name" value="LbR_YadA-like"/>
    <property type="match status" value="1"/>
</dbReference>
<keyword evidence="1" id="KW-0175">Coiled coil</keyword>
<sequence>MKSFYPITKLFIWLMASLLFMMPCFGQSVAINEDGSLPDPKAILDVKSYNKGILIPRMSTTDRLAIEAPRGLLVFDSTANSFWFCDSVTETASHWTYLAKGDNWSRSGNMVNDYSYIGTWNNKPLQFRVNSLPSGEIHPVRGNTFWGFRAGNTNSGPWSDSTGTRNTATGFYSLYSNHRGIANTASGASSLYSNISGDSNTAIGSSAMYANTTGWGNTASGSSALQNNISGYNNTAIGTYALSHNVTGSNNTAIGSFASVSGNLSNATAIGFGAIVNASNKVRIGNSAVTSIEGAVPFTVPSDGRYKFQVKEDVKGLAFILRLRPVTYLFDVKRFDAQFTNNNAGAEGYAAYAASYNKANSLRRSGFIAQEVEKAANSAGYDFSGIVKPQTGKDHYSLSYDAFVVPMVKAIQELNEKNERLEMEIEALKQLIQKIR</sequence>
<evidence type="ECO:0000313" key="3">
    <source>
        <dbReference type="EMBL" id="OQP58346.1"/>
    </source>
</evidence>
<reference evidence="4" key="1">
    <citation type="submission" date="2016-04" db="EMBL/GenBank/DDBJ databases">
        <authorList>
            <person name="Chen L."/>
            <person name="Zhuang W."/>
            <person name="Wang G."/>
        </authorList>
    </citation>
    <scope>NUCLEOTIDE SEQUENCE [LARGE SCALE GENOMIC DNA]</scope>
    <source>
        <strain evidence="4">208</strain>
    </source>
</reference>
<dbReference type="STRING" id="550983.A4R26_02450"/>
<keyword evidence="4" id="KW-1185">Reference proteome</keyword>